<accession>A0A518DXH0</accession>
<dbReference type="SUPFAM" id="SSF53474">
    <property type="entry name" value="alpha/beta-Hydrolases"/>
    <property type="match status" value="1"/>
</dbReference>
<organism evidence="2 3">
    <name type="scientific">Lignipirellula cremea</name>
    <dbReference type="NCBI Taxonomy" id="2528010"/>
    <lineage>
        <taxon>Bacteria</taxon>
        <taxon>Pseudomonadati</taxon>
        <taxon>Planctomycetota</taxon>
        <taxon>Planctomycetia</taxon>
        <taxon>Pirellulales</taxon>
        <taxon>Pirellulaceae</taxon>
        <taxon>Lignipirellula</taxon>
    </lineage>
</organism>
<dbReference type="AlphaFoldDB" id="A0A518DXH0"/>
<dbReference type="EMBL" id="CP036433">
    <property type="protein sequence ID" value="QDU96539.1"/>
    <property type="molecule type" value="Genomic_DNA"/>
</dbReference>
<feature type="signal peptide" evidence="1">
    <location>
        <begin position="1"/>
        <end position="24"/>
    </location>
</feature>
<keyword evidence="1" id="KW-0732">Signal</keyword>
<name>A0A518DXH0_9BACT</name>
<sequence precursor="true">MRSLRRIAALFALFSVGFISVSMATAQDAVFQYTATAPTKKGMATAYLWIPPQAQTIRGVVIGGMTLAERELARDAIIRKACADEQLAIVFANSGLASFDVQRLLDDLAKASGYRELAVVPLFFVGHSAGGPQAKALAATFADRCFGLMQYRGGAPSWDPPVPPGIPSLMMLGQFDEFGKAMMRDENGRENWENGRDEMIKYRGIDSNNLGNIVIEPGAGHYAWSDRNAAYLALYLRKAAKARIGAITGDETAPIQCKPIDVASGWLTDLTIKATEHAPAPYGEYAGDKARAGWLFDRELADATMAYHQGMTKKDQFIRWTDLGVDENAQRFFFESLKWVGDGQTFEFHPVYAERYRKTPKTGTGPRWATPGEPVGHSQAPILVRTVGGPYVAVGPNRYRMKFDALSPAINSGRGTFLAYSEGDADYRYTEVVGMTPRNFAGITSGKEQTIAFPPVGDLRVDGGPIALKATSDSGLPVEYYVVSGPAVIEKGSLKLAEVPHRAAFPLEVRVVAYQFGRGVEPTIKTATPVEQVVRVVRP</sequence>
<evidence type="ECO:0008006" key="4">
    <source>
        <dbReference type="Google" id="ProtNLM"/>
    </source>
</evidence>
<evidence type="ECO:0000313" key="2">
    <source>
        <dbReference type="EMBL" id="QDU96539.1"/>
    </source>
</evidence>
<evidence type="ECO:0000313" key="3">
    <source>
        <dbReference type="Proteomes" id="UP000317648"/>
    </source>
</evidence>
<gene>
    <name evidence="2" type="ORF">Pla8534_43600</name>
</gene>
<feature type="chain" id="PRO_5022184102" description="Alpha/beta hydrolase family protein" evidence="1">
    <location>
        <begin position="25"/>
        <end position="539"/>
    </location>
</feature>
<keyword evidence="3" id="KW-1185">Reference proteome</keyword>
<proteinExistence type="predicted"/>
<dbReference type="InterPro" id="IPR029058">
    <property type="entry name" value="AB_hydrolase_fold"/>
</dbReference>
<dbReference type="KEGG" id="lcre:Pla8534_43600"/>
<reference evidence="2 3" key="1">
    <citation type="submission" date="2019-02" db="EMBL/GenBank/DDBJ databases">
        <title>Deep-cultivation of Planctomycetes and their phenomic and genomic characterization uncovers novel biology.</title>
        <authorList>
            <person name="Wiegand S."/>
            <person name="Jogler M."/>
            <person name="Boedeker C."/>
            <person name="Pinto D."/>
            <person name="Vollmers J."/>
            <person name="Rivas-Marin E."/>
            <person name="Kohn T."/>
            <person name="Peeters S.H."/>
            <person name="Heuer A."/>
            <person name="Rast P."/>
            <person name="Oberbeckmann S."/>
            <person name="Bunk B."/>
            <person name="Jeske O."/>
            <person name="Meyerdierks A."/>
            <person name="Storesund J.E."/>
            <person name="Kallscheuer N."/>
            <person name="Luecker S."/>
            <person name="Lage O.M."/>
            <person name="Pohl T."/>
            <person name="Merkel B.J."/>
            <person name="Hornburger P."/>
            <person name="Mueller R.-W."/>
            <person name="Bruemmer F."/>
            <person name="Labrenz M."/>
            <person name="Spormann A.M."/>
            <person name="Op den Camp H."/>
            <person name="Overmann J."/>
            <person name="Amann R."/>
            <person name="Jetten M.S.M."/>
            <person name="Mascher T."/>
            <person name="Medema M.H."/>
            <person name="Devos D.P."/>
            <person name="Kaster A.-K."/>
            <person name="Ovreas L."/>
            <person name="Rohde M."/>
            <person name="Galperin M.Y."/>
            <person name="Jogler C."/>
        </authorList>
    </citation>
    <scope>NUCLEOTIDE SEQUENCE [LARGE SCALE GENOMIC DNA]</scope>
    <source>
        <strain evidence="2 3">Pla85_3_4</strain>
    </source>
</reference>
<evidence type="ECO:0000256" key="1">
    <source>
        <dbReference type="SAM" id="SignalP"/>
    </source>
</evidence>
<protein>
    <recommendedName>
        <fullName evidence="4">Alpha/beta hydrolase family protein</fullName>
    </recommendedName>
</protein>
<dbReference type="Proteomes" id="UP000317648">
    <property type="component" value="Chromosome"/>
</dbReference>